<dbReference type="Gene3D" id="3.30.160.60">
    <property type="entry name" value="Classic Zinc Finger"/>
    <property type="match status" value="8"/>
</dbReference>
<evidence type="ECO:0000256" key="6">
    <source>
        <dbReference type="ARBA" id="ARBA00023125"/>
    </source>
</evidence>
<dbReference type="FunFam" id="3.30.160.60:FF:000630">
    <property type="entry name" value="Zinc finger protein 180"/>
    <property type="match status" value="1"/>
</dbReference>
<evidence type="ECO:0000313" key="11">
    <source>
        <dbReference type="EMBL" id="GFS05517.1"/>
    </source>
</evidence>
<keyword evidence="5" id="KW-0862">Zinc</keyword>
<feature type="domain" description="C2H2-type" evidence="10">
    <location>
        <begin position="848"/>
        <end position="875"/>
    </location>
</feature>
<dbReference type="EMBL" id="BMAT01006069">
    <property type="protein sequence ID" value="GFS05517.1"/>
    <property type="molecule type" value="Genomic_DNA"/>
</dbReference>
<name>A0AAV4I964_9GAST</name>
<dbReference type="PANTHER" id="PTHR24394:SF29">
    <property type="entry name" value="MYONEURIN"/>
    <property type="match status" value="1"/>
</dbReference>
<dbReference type="SMART" id="SM00355">
    <property type="entry name" value="ZnF_C2H2"/>
    <property type="match status" value="8"/>
</dbReference>
<dbReference type="InterPro" id="IPR036236">
    <property type="entry name" value="Znf_C2H2_sf"/>
</dbReference>
<comment type="caution">
    <text evidence="11">The sequence shown here is derived from an EMBL/GenBank/DDBJ whole genome shotgun (WGS) entry which is preliminary data.</text>
</comment>
<keyword evidence="3" id="KW-0677">Repeat</keyword>
<feature type="domain" description="C2H2-type" evidence="10">
    <location>
        <begin position="736"/>
        <end position="763"/>
    </location>
</feature>
<evidence type="ECO:0000259" key="10">
    <source>
        <dbReference type="PROSITE" id="PS50157"/>
    </source>
</evidence>
<evidence type="ECO:0000256" key="4">
    <source>
        <dbReference type="ARBA" id="ARBA00022771"/>
    </source>
</evidence>
<dbReference type="FunFam" id="3.30.160.60:FF:000176">
    <property type="entry name" value="zinc finger protein 70"/>
    <property type="match status" value="1"/>
</dbReference>
<feature type="region of interest" description="Disordered" evidence="9">
    <location>
        <begin position="107"/>
        <end position="132"/>
    </location>
</feature>
<feature type="compositionally biased region" description="Low complexity" evidence="9">
    <location>
        <begin position="371"/>
        <end position="388"/>
    </location>
</feature>
<keyword evidence="7" id="KW-0539">Nucleus</keyword>
<feature type="region of interest" description="Disordered" evidence="9">
    <location>
        <begin position="325"/>
        <end position="388"/>
    </location>
</feature>
<dbReference type="PANTHER" id="PTHR24394">
    <property type="entry name" value="ZINC FINGER PROTEIN"/>
    <property type="match status" value="1"/>
</dbReference>
<dbReference type="Proteomes" id="UP000762676">
    <property type="component" value="Unassembled WGS sequence"/>
</dbReference>
<feature type="domain" description="C2H2-type" evidence="10">
    <location>
        <begin position="680"/>
        <end position="707"/>
    </location>
</feature>
<evidence type="ECO:0000256" key="9">
    <source>
        <dbReference type="SAM" id="MobiDB-lite"/>
    </source>
</evidence>
<evidence type="ECO:0000256" key="8">
    <source>
        <dbReference type="PROSITE-ProRule" id="PRU00042"/>
    </source>
</evidence>
<evidence type="ECO:0000256" key="2">
    <source>
        <dbReference type="ARBA" id="ARBA00022723"/>
    </source>
</evidence>
<keyword evidence="12" id="KW-1185">Reference proteome</keyword>
<evidence type="ECO:0000313" key="12">
    <source>
        <dbReference type="Proteomes" id="UP000762676"/>
    </source>
</evidence>
<dbReference type="Pfam" id="PF00096">
    <property type="entry name" value="zf-C2H2"/>
    <property type="match status" value="4"/>
</dbReference>
<feature type="domain" description="C2H2-type" evidence="10">
    <location>
        <begin position="792"/>
        <end position="819"/>
    </location>
</feature>
<dbReference type="GO" id="GO:0000981">
    <property type="term" value="F:DNA-binding transcription factor activity, RNA polymerase II-specific"/>
    <property type="evidence" value="ECO:0007669"/>
    <property type="project" value="TreeGrafter"/>
</dbReference>
<dbReference type="AlphaFoldDB" id="A0AAV4I964"/>
<reference evidence="11 12" key="1">
    <citation type="journal article" date="2021" name="Elife">
        <title>Chloroplast acquisition without the gene transfer in kleptoplastic sea slugs, Plakobranchus ocellatus.</title>
        <authorList>
            <person name="Maeda T."/>
            <person name="Takahashi S."/>
            <person name="Yoshida T."/>
            <person name="Shimamura S."/>
            <person name="Takaki Y."/>
            <person name="Nagai Y."/>
            <person name="Toyoda A."/>
            <person name="Suzuki Y."/>
            <person name="Arimoto A."/>
            <person name="Ishii H."/>
            <person name="Satoh N."/>
            <person name="Nishiyama T."/>
            <person name="Hasebe M."/>
            <person name="Maruyama T."/>
            <person name="Minagawa J."/>
            <person name="Obokata J."/>
            <person name="Shigenobu S."/>
        </authorList>
    </citation>
    <scope>NUCLEOTIDE SEQUENCE [LARGE SCALE GENOMIC DNA]</scope>
</reference>
<dbReference type="FunFam" id="3.30.160.60:FF:002343">
    <property type="entry name" value="Zinc finger protein 33A"/>
    <property type="match status" value="1"/>
</dbReference>
<feature type="domain" description="C2H2-type" evidence="10">
    <location>
        <begin position="820"/>
        <end position="847"/>
    </location>
</feature>
<feature type="compositionally biased region" description="Basic and acidic residues" evidence="9">
    <location>
        <begin position="344"/>
        <end position="366"/>
    </location>
</feature>
<protein>
    <submittedName>
        <fullName evidence="11">Zinc finger protein</fullName>
    </submittedName>
</protein>
<dbReference type="InterPro" id="IPR013087">
    <property type="entry name" value="Znf_C2H2_type"/>
</dbReference>
<feature type="domain" description="C2H2-type" evidence="10">
    <location>
        <begin position="876"/>
        <end position="903"/>
    </location>
</feature>
<dbReference type="PROSITE" id="PS50157">
    <property type="entry name" value="ZINC_FINGER_C2H2_2"/>
    <property type="match status" value="8"/>
</dbReference>
<sequence>MTISDKEEVWRFWKTISAAVKIAVNGRGSIVQAPKRQRKFPIMQNMNSSVGKNYLQELDQNAISVYVPLKSSNKANSIVKYRVLKFADQRKIADYVEEVQQQVNSVEKSINKRSRNDEDVCSDDHNDDDDDDVNFENRDVSFKGIQPSILRLITASSKDSVPDDGLKTVAKYLQDASLKQVTKPSVERRICNAETKSPSAEKGCKPSISTKKVWPVGRPTTRALSSIGTKNYSSPKAVENKLTLNTSPLFDTPTGTIFHKNVKKDMCQSGLNTLEAKQNFENNINFAKTFSTSDSDLQAEHRELYTNQSGSDLDLQVKKKQAQEEVSFDTAGGIVSETTPAFDIHAENGPECRRKGATDSDPRGTEPHGASSTSFSEHQQSQSSQSRIASDIETIISALEEELKKSGPNLTNISLTSQGSSWPPSTSAEKLSSFSPTTNSSENVEINRTILPVKGSYRVDDNVSATIAGTCNTQTTCLNLQSSVGQAQASLTNAFGNTDDRPCRIEQPVQCNTTTSHDVAADADESIRTENLQASSPIKVAAYIGELGQTISADVGQVTTLLDESGQQVQVLHGQEVLEVDGSIDNIIWACDGEVQIMQQLQHKEENVEIEEAAQQEPQGEASMSLSESQPVQAHYDVVEYEVLSDKRLKRGRKKKTKCEGEPADDNENESGNSGDILDRTCPICHRVLNYASSMKAHMRIHTGARPYSCGQCDRKFTTKANRDRHEATHVGLKPFKCQECGKSFTEKRSLKIHMRSHTGERPYVCETCGQGFAQKCTLEVHKVRHTDKRAHLCDLCGKAFRQKNQLEVHVKRHKRQAAYPCEHCETRCYTKGDLMRHMVKHTGERPYVCQLCPRAFTRKQYLIDHENQHYNRKPYSCSECGMSFHDMGSCHRHLRKHKNSKEESKETLSKLPHKLPVLNVDVVHKMMSTAKPGQVLKLEDGSDAIVKEVTSDADGSTVYHITCLNLVNDAMNTSTMSVAHYQQTQPQQQQQHADSLALSHEAIIKVEDPGNPHGDHTMLENTQEFKDDELSNLSKVADFAVGNVGDHETVFDKR</sequence>
<dbReference type="FunFam" id="3.30.160.60:FF:000065">
    <property type="entry name" value="B-cell CLL/lymphoma 6, member B"/>
    <property type="match status" value="1"/>
</dbReference>
<evidence type="ECO:0000256" key="7">
    <source>
        <dbReference type="ARBA" id="ARBA00023242"/>
    </source>
</evidence>
<evidence type="ECO:0000256" key="3">
    <source>
        <dbReference type="ARBA" id="ARBA00022737"/>
    </source>
</evidence>
<dbReference type="GO" id="GO:0005634">
    <property type="term" value="C:nucleus"/>
    <property type="evidence" value="ECO:0007669"/>
    <property type="project" value="UniProtKB-SubCell"/>
</dbReference>
<organism evidence="11 12">
    <name type="scientific">Elysia marginata</name>
    <dbReference type="NCBI Taxonomy" id="1093978"/>
    <lineage>
        <taxon>Eukaryota</taxon>
        <taxon>Metazoa</taxon>
        <taxon>Spiralia</taxon>
        <taxon>Lophotrochozoa</taxon>
        <taxon>Mollusca</taxon>
        <taxon>Gastropoda</taxon>
        <taxon>Heterobranchia</taxon>
        <taxon>Euthyneura</taxon>
        <taxon>Panpulmonata</taxon>
        <taxon>Sacoglossa</taxon>
        <taxon>Placobranchoidea</taxon>
        <taxon>Plakobranchidae</taxon>
        <taxon>Elysia</taxon>
    </lineage>
</organism>
<feature type="region of interest" description="Disordered" evidence="9">
    <location>
        <begin position="408"/>
        <end position="441"/>
    </location>
</feature>
<dbReference type="PROSITE" id="PS00028">
    <property type="entry name" value="ZINC_FINGER_C2H2_1"/>
    <property type="match status" value="8"/>
</dbReference>
<dbReference type="SUPFAM" id="SSF57667">
    <property type="entry name" value="beta-beta-alpha zinc fingers"/>
    <property type="match status" value="5"/>
</dbReference>
<proteinExistence type="predicted"/>
<feature type="domain" description="C2H2-type" evidence="10">
    <location>
        <begin position="708"/>
        <end position="735"/>
    </location>
</feature>
<gene>
    <name evidence="11" type="ORF">ElyMa_002940200</name>
</gene>
<dbReference type="GO" id="GO:0003677">
    <property type="term" value="F:DNA binding"/>
    <property type="evidence" value="ECO:0007669"/>
    <property type="project" value="UniProtKB-KW"/>
</dbReference>
<accession>A0AAV4I964</accession>
<dbReference type="GO" id="GO:0008270">
    <property type="term" value="F:zinc ion binding"/>
    <property type="evidence" value="ECO:0007669"/>
    <property type="project" value="UniProtKB-KW"/>
</dbReference>
<keyword evidence="2" id="KW-0479">Metal-binding</keyword>
<feature type="compositionally biased region" description="Basic and acidic residues" evidence="9">
    <location>
        <begin position="114"/>
        <end position="124"/>
    </location>
</feature>
<keyword evidence="6" id="KW-0238">DNA-binding</keyword>
<keyword evidence="4 8" id="KW-0863">Zinc-finger</keyword>
<evidence type="ECO:0000256" key="1">
    <source>
        <dbReference type="ARBA" id="ARBA00004123"/>
    </source>
</evidence>
<comment type="subcellular location">
    <subcellularLocation>
        <location evidence="1">Nucleus</location>
    </subcellularLocation>
</comment>
<feature type="domain" description="C2H2-type" evidence="10">
    <location>
        <begin position="764"/>
        <end position="791"/>
    </location>
</feature>
<evidence type="ECO:0000256" key="5">
    <source>
        <dbReference type="ARBA" id="ARBA00022833"/>
    </source>
</evidence>
<feature type="region of interest" description="Disordered" evidence="9">
    <location>
        <begin position="652"/>
        <end position="673"/>
    </location>
</feature>